<dbReference type="GO" id="GO:0000981">
    <property type="term" value="F:DNA-binding transcription factor activity, RNA polymerase II-specific"/>
    <property type="evidence" value="ECO:0007669"/>
    <property type="project" value="InterPro"/>
</dbReference>
<dbReference type="PROSITE" id="PS00463">
    <property type="entry name" value="ZN2_CY6_FUNGAL_1"/>
    <property type="match status" value="1"/>
</dbReference>
<dbReference type="CDD" id="cd00067">
    <property type="entry name" value="GAL4"/>
    <property type="match status" value="1"/>
</dbReference>
<dbReference type="Proteomes" id="UP000622797">
    <property type="component" value="Unassembled WGS sequence"/>
</dbReference>
<dbReference type="GO" id="GO:0045944">
    <property type="term" value="P:positive regulation of transcription by RNA polymerase II"/>
    <property type="evidence" value="ECO:0007669"/>
    <property type="project" value="TreeGrafter"/>
</dbReference>
<keyword evidence="1" id="KW-0539">Nucleus</keyword>
<dbReference type="Pfam" id="PF00172">
    <property type="entry name" value="Zn_clus"/>
    <property type="match status" value="1"/>
</dbReference>
<protein>
    <recommendedName>
        <fullName evidence="3">Zn(2)-C6 fungal-type domain-containing protein</fullName>
    </recommendedName>
</protein>
<dbReference type="EMBL" id="JABEXW010000533">
    <property type="protein sequence ID" value="KAF4962551.1"/>
    <property type="molecule type" value="Genomic_DNA"/>
</dbReference>
<dbReference type="PANTHER" id="PTHR37534">
    <property type="entry name" value="TRANSCRIPTIONAL ACTIVATOR PROTEIN UGA3"/>
    <property type="match status" value="1"/>
</dbReference>
<name>A0A8H4X6A7_9HYPO</name>
<accession>A0A8H4X6A7</accession>
<dbReference type="PROSITE" id="PS50048">
    <property type="entry name" value="ZN2_CY6_FUNGAL_2"/>
    <property type="match status" value="1"/>
</dbReference>
<dbReference type="AlphaFoldDB" id="A0A8H4X6A7"/>
<dbReference type="SMART" id="SM00066">
    <property type="entry name" value="GAL4"/>
    <property type="match status" value="1"/>
</dbReference>
<sequence length="544" mass="60133">MYGPAPSRVNKTGITRSRSGCMSCRKRRKKCDEKRPCSSCRRLGIPCQQPTQKLAFRTVSFADDPDSNQPNTSASVTAQAESELGAQTPEVIQVGTSLSNYTAGSTDSDPMDPLDNQFTSFLNDCTSQSSPGFVDTPSMLDANVNYDDYIISPSLLNINDLDQSYRGLLEDGPENTDGNAPPTSLQSQLVLPMDNDCQLSMGTPRAFGQLIFYSDIWDTHCLPGLHPALKGLGRSWQMPALLKDAVLALAACQLSRMAPQRKSFDLKGIPGLSFRPHLDHQTVSCEKYGSALMRLASWSNIANVQGFNEALTGMILLAHLESLMGDFRQFASHQTGIDALLCQLTDVNILPDHSTCQLIAGWTQARAQNWWLRFHFSTPDHHRRSPSMACSPWLTTVLEKAQDSRSIVMVVLCESCRLASLAFLKWWEKSAVVESDTSAAPIQTITVEEPSEQHAYPDIAPVAVTEDTGASLTCAITTLRATLNRWHRRLPLSQLPIESFMEPPSTAFPDEALPFELSKKGAFQFSRFFNRFVQSIENIVKVET</sequence>
<reference evidence="4" key="1">
    <citation type="journal article" date="2020" name="BMC Genomics">
        <title>Correction to: Identification and distribution of gene clusters required for synthesis of sphingolipid metabolism inhibitors in diverse species of the filamentous fungus Fusarium.</title>
        <authorList>
            <person name="Kim H.S."/>
            <person name="Lohmar J.M."/>
            <person name="Busman M."/>
            <person name="Brown D.W."/>
            <person name="Naumann T.A."/>
            <person name="Divon H.H."/>
            <person name="Lysoe E."/>
            <person name="Uhlig S."/>
            <person name="Proctor R.H."/>
        </authorList>
    </citation>
    <scope>NUCLEOTIDE SEQUENCE</scope>
    <source>
        <strain evidence="4">NRRL 20472</strain>
    </source>
</reference>
<evidence type="ECO:0000256" key="2">
    <source>
        <dbReference type="SAM" id="MobiDB-lite"/>
    </source>
</evidence>
<dbReference type="GO" id="GO:0005634">
    <property type="term" value="C:nucleus"/>
    <property type="evidence" value="ECO:0007669"/>
    <property type="project" value="TreeGrafter"/>
</dbReference>
<reference evidence="4" key="2">
    <citation type="submission" date="2020-05" db="EMBL/GenBank/DDBJ databases">
        <authorList>
            <person name="Kim H.-S."/>
            <person name="Proctor R.H."/>
            <person name="Brown D.W."/>
        </authorList>
    </citation>
    <scope>NUCLEOTIDE SEQUENCE</scope>
    <source>
        <strain evidence="4">NRRL 20472</strain>
    </source>
</reference>
<dbReference type="InterPro" id="IPR036864">
    <property type="entry name" value="Zn2-C6_fun-type_DNA-bd_sf"/>
</dbReference>
<dbReference type="GO" id="GO:0000976">
    <property type="term" value="F:transcription cis-regulatory region binding"/>
    <property type="evidence" value="ECO:0007669"/>
    <property type="project" value="TreeGrafter"/>
</dbReference>
<dbReference type="GO" id="GO:0008270">
    <property type="term" value="F:zinc ion binding"/>
    <property type="evidence" value="ECO:0007669"/>
    <property type="project" value="InterPro"/>
</dbReference>
<dbReference type="SUPFAM" id="SSF57701">
    <property type="entry name" value="Zn2/Cys6 DNA-binding domain"/>
    <property type="match status" value="1"/>
</dbReference>
<gene>
    <name evidence="4" type="ORF">FSARC_9329</name>
</gene>
<feature type="domain" description="Zn(2)-C6 fungal-type" evidence="3">
    <location>
        <begin position="20"/>
        <end position="49"/>
    </location>
</feature>
<dbReference type="InterPro" id="IPR001138">
    <property type="entry name" value="Zn2Cys6_DnaBD"/>
</dbReference>
<dbReference type="Gene3D" id="4.10.240.10">
    <property type="entry name" value="Zn(2)-C6 fungal-type DNA-binding domain"/>
    <property type="match status" value="1"/>
</dbReference>
<proteinExistence type="predicted"/>
<dbReference type="PANTHER" id="PTHR37534:SF7">
    <property type="entry name" value="TRANSCRIPTIONAL ACTIVATOR PROTEIN UGA3"/>
    <property type="match status" value="1"/>
</dbReference>
<feature type="region of interest" description="Disordered" evidence="2">
    <location>
        <begin position="61"/>
        <end position="87"/>
    </location>
</feature>
<evidence type="ECO:0000259" key="3">
    <source>
        <dbReference type="PROSITE" id="PS50048"/>
    </source>
</evidence>
<comment type="caution">
    <text evidence="4">The sequence shown here is derived from an EMBL/GenBank/DDBJ whole genome shotgun (WGS) entry which is preliminary data.</text>
</comment>
<organism evidence="4 5">
    <name type="scientific">Fusarium sarcochroum</name>
    <dbReference type="NCBI Taxonomy" id="1208366"/>
    <lineage>
        <taxon>Eukaryota</taxon>
        <taxon>Fungi</taxon>
        <taxon>Dikarya</taxon>
        <taxon>Ascomycota</taxon>
        <taxon>Pezizomycotina</taxon>
        <taxon>Sordariomycetes</taxon>
        <taxon>Hypocreomycetidae</taxon>
        <taxon>Hypocreales</taxon>
        <taxon>Nectriaceae</taxon>
        <taxon>Fusarium</taxon>
        <taxon>Fusarium lateritium species complex</taxon>
    </lineage>
</organism>
<evidence type="ECO:0000313" key="5">
    <source>
        <dbReference type="Proteomes" id="UP000622797"/>
    </source>
</evidence>
<evidence type="ECO:0000313" key="4">
    <source>
        <dbReference type="EMBL" id="KAF4962551.1"/>
    </source>
</evidence>
<evidence type="ECO:0000256" key="1">
    <source>
        <dbReference type="ARBA" id="ARBA00023242"/>
    </source>
</evidence>
<feature type="compositionally biased region" description="Polar residues" evidence="2">
    <location>
        <begin position="67"/>
        <end position="80"/>
    </location>
</feature>
<keyword evidence="5" id="KW-1185">Reference proteome</keyword>
<dbReference type="OrthoDB" id="39175at2759"/>